<feature type="binding site" evidence="6">
    <location>
        <position position="63"/>
    </location>
    <ligand>
        <name>Cu cation</name>
        <dbReference type="ChEBI" id="CHEBI:23378"/>
    </ligand>
</feature>
<evidence type="ECO:0000313" key="10">
    <source>
        <dbReference type="EMBL" id="CAA6812352.1"/>
    </source>
</evidence>
<evidence type="ECO:0000256" key="6">
    <source>
        <dbReference type="PIRSR" id="PIRSR603782-1"/>
    </source>
</evidence>
<dbReference type="PROSITE" id="PS51352">
    <property type="entry name" value="THIOREDOXIN_2"/>
    <property type="match status" value="2"/>
</dbReference>
<feature type="disulfide bond" description="Redox-active" evidence="7">
    <location>
        <begin position="59"/>
        <end position="63"/>
    </location>
</feature>
<keyword evidence="7" id="KW-1015">Disulfide bond</keyword>
<dbReference type="SUPFAM" id="SSF52833">
    <property type="entry name" value="Thioredoxin-like"/>
    <property type="match status" value="2"/>
</dbReference>
<dbReference type="GO" id="GO:0046872">
    <property type="term" value="F:metal ion binding"/>
    <property type="evidence" value="ECO:0007669"/>
    <property type="project" value="UniProtKB-KW"/>
</dbReference>
<feature type="binding site" evidence="6">
    <location>
        <position position="149"/>
    </location>
    <ligand>
        <name>Cu cation</name>
        <dbReference type="ChEBI" id="CHEBI:23378"/>
    </ligand>
</feature>
<protein>
    <submittedName>
        <fullName evidence="10">Cytochrome oxidase biogenesis protein Sco1/SenC/PrrC, putative copper metallochaperone</fullName>
    </submittedName>
</protein>
<evidence type="ECO:0000256" key="4">
    <source>
        <dbReference type="ARBA" id="ARBA00023008"/>
    </source>
</evidence>
<keyword evidence="6" id="KW-0479">Metal-binding</keyword>
<sequence>MTLIKTLCALLLMLCCITVLAATKPIGGDFTLTDHHGETFELKQQRGKVVVMFFGYTWCPMVCPESLSHMAQVLRELEDKADQVKVVFITVDPERDTVEKLSQYVPYFNPNLIGLTGSAEATKQVADAYRARFTIKKKHATDDRYAVDHSADIYVLDRGGKVASIIPFGMPAQHILKVVSSVLEEGSAEAQAVKVSKVIPVKPPAKKLAFETLEKVTVEVAVPLVTFRPVDLNGQSFDLSAHIGKPLLINFWASWCPPCRAELPALNKAWAALKDDGVEMLAVNVGENKDAINAFLEDYPIDFPVLMDEAGDSMAQWKIKGMPTTIMLNASGEVVYHIAGERAWDSEGVLSQIRSLSQ</sequence>
<dbReference type="Pfam" id="PF02630">
    <property type="entry name" value="SCO1-SenC"/>
    <property type="match status" value="1"/>
</dbReference>
<gene>
    <name evidence="10" type="ORF">HELGO_WM34207</name>
</gene>
<evidence type="ECO:0000259" key="9">
    <source>
        <dbReference type="PROSITE" id="PS51352"/>
    </source>
</evidence>
<feature type="domain" description="Thioredoxin" evidence="9">
    <location>
        <begin position="21"/>
        <end position="184"/>
    </location>
</feature>
<dbReference type="InterPro" id="IPR003782">
    <property type="entry name" value="SCO1/SenC"/>
</dbReference>
<dbReference type="InterPro" id="IPR013740">
    <property type="entry name" value="Redoxin"/>
</dbReference>
<keyword evidence="3" id="KW-0201">Cytochrome c-type biogenesis</keyword>
<organism evidence="10">
    <name type="scientific">uncultured Thiotrichaceae bacterium</name>
    <dbReference type="NCBI Taxonomy" id="298394"/>
    <lineage>
        <taxon>Bacteria</taxon>
        <taxon>Pseudomonadati</taxon>
        <taxon>Pseudomonadota</taxon>
        <taxon>Gammaproteobacteria</taxon>
        <taxon>Thiotrichales</taxon>
        <taxon>Thiotrichaceae</taxon>
        <taxon>environmental samples</taxon>
    </lineage>
</organism>
<feature type="chain" id="PRO_5028379843" evidence="8">
    <location>
        <begin position="22"/>
        <end position="358"/>
    </location>
</feature>
<dbReference type="GO" id="GO:0015036">
    <property type="term" value="F:disulfide oxidoreductase activity"/>
    <property type="evidence" value="ECO:0007669"/>
    <property type="project" value="UniProtKB-ARBA"/>
</dbReference>
<evidence type="ECO:0000256" key="3">
    <source>
        <dbReference type="ARBA" id="ARBA00022748"/>
    </source>
</evidence>
<keyword evidence="4 6" id="KW-0186">Copper</keyword>
<evidence type="ECO:0000256" key="1">
    <source>
        <dbReference type="ARBA" id="ARBA00004196"/>
    </source>
</evidence>
<dbReference type="PANTHER" id="PTHR12151:SF25">
    <property type="entry name" value="LINALOOL DEHYDRATASE_ISOMERASE DOMAIN-CONTAINING PROTEIN"/>
    <property type="match status" value="1"/>
</dbReference>
<keyword evidence="8" id="KW-0732">Signal</keyword>
<proteinExistence type="inferred from homology"/>
<dbReference type="Gene3D" id="3.40.30.10">
    <property type="entry name" value="Glutaredoxin"/>
    <property type="match status" value="2"/>
</dbReference>
<accession>A0A6S6T165</accession>
<keyword evidence="5" id="KW-0676">Redox-active center</keyword>
<evidence type="ECO:0000256" key="2">
    <source>
        <dbReference type="ARBA" id="ARBA00010996"/>
    </source>
</evidence>
<dbReference type="EMBL" id="CACVAT010000188">
    <property type="protein sequence ID" value="CAA6812352.1"/>
    <property type="molecule type" value="Genomic_DNA"/>
</dbReference>
<dbReference type="InterPro" id="IPR036249">
    <property type="entry name" value="Thioredoxin-like_sf"/>
</dbReference>
<dbReference type="InterPro" id="IPR013766">
    <property type="entry name" value="Thioredoxin_domain"/>
</dbReference>
<feature type="binding site" evidence="6">
    <location>
        <position position="59"/>
    </location>
    <ligand>
        <name>Cu cation</name>
        <dbReference type="ChEBI" id="CHEBI:23378"/>
    </ligand>
</feature>
<dbReference type="PANTHER" id="PTHR12151">
    <property type="entry name" value="ELECTRON TRANSPORT PROTIN SCO1/SENC FAMILY MEMBER"/>
    <property type="match status" value="1"/>
</dbReference>
<dbReference type="Pfam" id="PF08534">
    <property type="entry name" value="Redoxin"/>
    <property type="match status" value="1"/>
</dbReference>
<dbReference type="GO" id="GO:0030313">
    <property type="term" value="C:cell envelope"/>
    <property type="evidence" value="ECO:0007669"/>
    <property type="project" value="UniProtKB-SubCell"/>
</dbReference>
<dbReference type="PROSITE" id="PS00194">
    <property type="entry name" value="THIOREDOXIN_1"/>
    <property type="match status" value="1"/>
</dbReference>
<dbReference type="CDD" id="cd02966">
    <property type="entry name" value="TlpA_like_family"/>
    <property type="match status" value="1"/>
</dbReference>
<dbReference type="InterPro" id="IPR017937">
    <property type="entry name" value="Thioredoxin_CS"/>
</dbReference>
<evidence type="ECO:0000256" key="8">
    <source>
        <dbReference type="SAM" id="SignalP"/>
    </source>
</evidence>
<dbReference type="GO" id="GO:0017004">
    <property type="term" value="P:cytochrome complex assembly"/>
    <property type="evidence" value="ECO:0007669"/>
    <property type="project" value="UniProtKB-KW"/>
</dbReference>
<evidence type="ECO:0000256" key="7">
    <source>
        <dbReference type="PIRSR" id="PIRSR603782-2"/>
    </source>
</evidence>
<reference evidence="10" key="1">
    <citation type="submission" date="2020-01" db="EMBL/GenBank/DDBJ databases">
        <authorList>
            <person name="Meier V. D."/>
            <person name="Meier V D."/>
        </authorList>
    </citation>
    <scope>NUCLEOTIDE SEQUENCE</scope>
    <source>
        <strain evidence="10">HLG_WM_MAG_09</strain>
    </source>
</reference>
<feature type="domain" description="Thioredoxin" evidence="9">
    <location>
        <begin position="216"/>
        <end position="358"/>
    </location>
</feature>
<comment type="similarity">
    <text evidence="2">Belongs to the SCO1/2 family.</text>
</comment>
<name>A0A6S6T165_9GAMM</name>
<dbReference type="CDD" id="cd02968">
    <property type="entry name" value="SCO"/>
    <property type="match status" value="1"/>
</dbReference>
<dbReference type="FunFam" id="3.40.30.10:FF:000013">
    <property type="entry name" value="Blast:Protein SCO1 homolog, mitochondrial"/>
    <property type="match status" value="1"/>
</dbReference>
<dbReference type="AlphaFoldDB" id="A0A6S6T165"/>
<evidence type="ECO:0000256" key="5">
    <source>
        <dbReference type="ARBA" id="ARBA00023284"/>
    </source>
</evidence>
<comment type="subcellular location">
    <subcellularLocation>
        <location evidence="1">Cell envelope</location>
    </subcellularLocation>
</comment>
<feature type="signal peptide" evidence="8">
    <location>
        <begin position="1"/>
        <end position="21"/>
    </location>
</feature>